<evidence type="ECO:0000313" key="2">
    <source>
        <dbReference type="Proteomes" id="UP001148737"/>
    </source>
</evidence>
<comment type="caution">
    <text evidence="1">The sequence shown here is derived from an EMBL/GenBank/DDBJ whole genome shotgun (WGS) entry which is preliminary data.</text>
</comment>
<evidence type="ECO:0000313" key="1">
    <source>
        <dbReference type="EMBL" id="KAJ3499012.1"/>
    </source>
</evidence>
<dbReference type="Proteomes" id="UP001148737">
    <property type="component" value="Unassembled WGS sequence"/>
</dbReference>
<organism evidence="1 2">
    <name type="scientific">Lecanicillium saksenae</name>
    <dbReference type="NCBI Taxonomy" id="468837"/>
    <lineage>
        <taxon>Eukaryota</taxon>
        <taxon>Fungi</taxon>
        <taxon>Dikarya</taxon>
        <taxon>Ascomycota</taxon>
        <taxon>Pezizomycotina</taxon>
        <taxon>Sordariomycetes</taxon>
        <taxon>Hypocreomycetidae</taxon>
        <taxon>Hypocreales</taxon>
        <taxon>Cordycipitaceae</taxon>
        <taxon>Lecanicillium</taxon>
    </lineage>
</organism>
<accession>A0ACC1RA20</accession>
<name>A0ACC1RA20_9HYPO</name>
<proteinExistence type="predicted"/>
<gene>
    <name evidence="1" type="ORF">NLG97_g667</name>
</gene>
<sequence length="96" mass="10152">MVKITLAAVAALVAAASASNCHTGLNYCGYALTNIGAYTEQINEALRAKGWNINGKNQHDTLFSCQGGPNGEISIIDWCKDRCVDGGQGHNDYCSS</sequence>
<protein>
    <submittedName>
        <fullName evidence="1">Uncharacterized protein</fullName>
    </submittedName>
</protein>
<reference evidence="1" key="1">
    <citation type="submission" date="2022-07" db="EMBL/GenBank/DDBJ databases">
        <title>Genome Sequence of Lecanicillium saksenae.</title>
        <authorList>
            <person name="Buettner E."/>
        </authorList>
    </citation>
    <scope>NUCLEOTIDE SEQUENCE</scope>
    <source>
        <strain evidence="1">VT-O1</strain>
    </source>
</reference>
<dbReference type="EMBL" id="JANAKD010000025">
    <property type="protein sequence ID" value="KAJ3499012.1"/>
    <property type="molecule type" value="Genomic_DNA"/>
</dbReference>
<keyword evidence="2" id="KW-1185">Reference proteome</keyword>